<reference evidence="2 3" key="1">
    <citation type="submission" date="2017-03" db="EMBL/GenBank/DDBJ databases">
        <authorList>
            <person name="Afonso C.L."/>
            <person name="Miller P.J."/>
            <person name="Scott M.A."/>
            <person name="Spackman E."/>
            <person name="Goraichik I."/>
            <person name="Dimitrov K.M."/>
            <person name="Suarez D.L."/>
            <person name="Swayne D.E."/>
        </authorList>
    </citation>
    <scope>NUCLEOTIDE SEQUENCE [LARGE SCALE GENOMIC DNA]</scope>
    <source>
        <strain evidence="2 3">CECT 7450</strain>
    </source>
</reference>
<keyword evidence="3" id="KW-1185">Reference proteome</keyword>
<feature type="transmembrane region" description="Helical" evidence="1">
    <location>
        <begin position="16"/>
        <end position="37"/>
    </location>
</feature>
<dbReference type="AlphaFoldDB" id="A0A1X6Z138"/>
<proteinExistence type="predicted"/>
<feature type="transmembrane region" description="Helical" evidence="1">
    <location>
        <begin position="384"/>
        <end position="405"/>
    </location>
</feature>
<feature type="transmembrane region" description="Helical" evidence="1">
    <location>
        <begin position="292"/>
        <end position="311"/>
    </location>
</feature>
<organism evidence="2 3">
    <name type="scientific">Roseovarius albus</name>
    <dbReference type="NCBI Taxonomy" id="1247867"/>
    <lineage>
        <taxon>Bacteria</taxon>
        <taxon>Pseudomonadati</taxon>
        <taxon>Pseudomonadota</taxon>
        <taxon>Alphaproteobacteria</taxon>
        <taxon>Rhodobacterales</taxon>
        <taxon>Roseobacteraceae</taxon>
        <taxon>Roseovarius</taxon>
    </lineage>
</organism>
<feature type="transmembrane region" description="Helical" evidence="1">
    <location>
        <begin position="417"/>
        <end position="435"/>
    </location>
</feature>
<keyword evidence="1" id="KW-0812">Transmembrane</keyword>
<accession>A0A1X6Z138</accession>
<feature type="transmembrane region" description="Helical" evidence="1">
    <location>
        <begin position="353"/>
        <end position="372"/>
    </location>
</feature>
<dbReference type="Proteomes" id="UP000193061">
    <property type="component" value="Unassembled WGS sequence"/>
</dbReference>
<feature type="transmembrane region" description="Helical" evidence="1">
    <location>
        <begin position="49"/>
        <end position="72"/>
    </location>
</feature>
<feature type="transmembrane region" description="Helical" evidence="1">
    <location>
        <begin position="442"/>
        <end position="461"/>
    </location>
</feature>
<evidence type="ECO:0000256" key="1">
    <source>
        <dbReference type="SAM" id="Phobius"/>
    </source>
</evidence>
<evidence type="ECO:0008006" key="4">
    <source>
        <dbReference type="Google" id="ProtNLM"/>
    </source>
</evidence>
<feature type="transmembrane region" description="Helical" evidence="1">
    <location>
        <begin position="259"/>
        <end position="280"/>
    </location>
</feature>
<protein>
    <recommendedName>
        <fullName evidence="4">DUF2029 domain-containing protein</fullName>
    </recommendedName>
</protein>
<name>A0A1X6Z138_9RHOB</name>
<feature type="transmembrane region" description="Helical" evidence="1">
    <location>
        <begin position="84"/>
        <end position="102"/>
    </location>
</feature>
<evidence type="ECO:0000313" key="3">
    <source>
        <dbReference type="Proteomes" id="UP000193061"/>
    </source>
</evidence>
<feature type="transmembrane region" description="Helical" evidence="1">
    <location>
        <begin position="235"/>
        <end position="253"/>
    </location>
</feature>
<keyword evidence="1" id="KW-0472">Membrane</keyword>
<gene>
    <name evidence="2" type="ORF">ROA7450_01776</name>
</gene>
<keyword evidence="1" id="KW-1133">Transmembrane helix</keyword>
<feature type="transmembrane region" description="Helical" evidence="1">
    <location>
        <begin position="188"/>
        <end position="208"/>
    </location>
</feature>
<dbReference type="EMBL" id="FWFX01000004">
    <property type="protein sequence ID" value="SLN37125.1"/>
    <property type="molecule type" value="Genomic_DNA"/>
</dbReference>
<sequence length="478" mass="53733">MTVFQPLKDQLKLQPILGWLVLGALLCVSALTLRVTAPLFSYDVPLEDMPLLSFVTLYVGLSAGSAIVLPWLVQATPASKQNRILIFVLFVGVAMRLSQFGTEPILEDDYFRYLWDGAVTANGYSPYQYTPESFLDGTDIPFSAASLSTQAAPVLERINYPELKTIYPPVAQGGFVLAYWISPLDPDAWRILALTTEAVMLAFLILILQQTSRPALWCALYWWHPIAIKEIANSMHMEPLLMLPVVIAGWLILRTRNTLSSVTLAIAAGVKVWPVMLAPVLWRQMLNRPIQLLLAVGSTGLILGLIFWPIVSSGLDQSSGFVAFAQEWRASSAAYLVAEAIASLFTAEYSSQFARFILVLIGAVGMIYLCRFTSRDSQALFKRYVFLLALLYLLLPSQTPWYYLWIAPFLCVFPMKALLVAGALIPLHYTYFFFAAYDLEAFYHYGMVWIIWLPVWASLLMDKIRGLQNFLIKSKRHV</sequence>
<evidence type="ECO:0000313" key="2">
    <source>
        <dbReference type="EMBL" id="SLN37125.1"/>
    </source>
</evidence>